<organism evidence="1 2">
    <name type="scientific">Cannabis sativa</name>
    <name type="common">Hemp</name>
    <name type="synonym">Marijuana</name>
    <dbReference type="NCBI Taxonomy" id="3483"/>
    <lineage>
        <taxon>Eukaryota</taxon>
        <taxon>Viridiplantae</taxon>
        <taxon>Streptophyta</taxon>
        <taxon>Embryophyta</taxon>
        <taxon>Tracheophyta</taxon>
        <taxon>Spermatophyta</taxon>
        <taxon>Magnoliopsida</taxon>
        <taxon>eudicotyledons</taxon>
        <taxon>Gunneridae</taxon>
        <taxon>Pentapetalae</taxon>
        <taxon>rosids</taxon>
        <taxon>fabids</taxon>
        <taxon>Rosales</taxon>
        <taxon>Cannabaceae</taxon>
        <taxon>Cannabis</taxon>
    </lineage>
</organism>
<keyword evidence="2" id="KW-1185">Reference proteome</keyword>
<dbReference type="EnsemblPlants" id="evm.model.10.612">
    <property type="protein sequence ID" value="cds.evm.model.10.612"/>
    <property type="gene ID" value="evm.TU.10.612"/>
</dbReference>
<proteinExistence type="predicted"/>
<dbReference type="EMBL" id="UZAU01000810">
    <property type="status" value="NOT_ANNOTATED_CDS"/>
    <property type="molecule type" value="Genomic_DNA"/>
</dbReference>
<accession>A0A803QPK5</accession>
<dbReference type="Gramene" id="evm.model.10.612">
    <property type="protein sequence ID" value="cds.evm.model.10.612"/>
    <property type="gene ID" value="evm.TU.10.612"/>
</dbReference>
<protein>
    <submittedName>
        <fullName evidence="1">Uncharacterized protein</fullName>
    </submittedName>
</protein>
<dbReference type="Proteomes" id="UP000596661">
    <property type="component" value="Unassembled WGS sequence"/>
</dbReference>
<evidence type="ECO:0000313" key="1">
    <source>
        <dbReference type="EnsemblPlants" id="cds.evm.model.10.612"/>
    </source>
</evidence>
<name>A0A803QPK5_CANSA</name>
<evidence type="ECO:0000313" key="2">
    <source>
        <dbReference type="Proteomes" id="UP000596661"/>
    </source>
</evidence>
<dbReference type="AlphaFoldDB" id="A0A803QPK5"/>
<reference evidence="1" key="1">
    <citation type="submission" date="2021-03" db="UniProtKB">
        <authorList>
            <consortium name="EnsemblPlants"/>
        </authorList>
    </citation>
    <scope>IDENTIFICATION</scope>
</reference>
<sequence length="224" mass="25596">MVLPRVANHLYSGDHCWCRARVRQRLALGGQNARRIHQTKMSIQRVTLRMALWYLPALIVVDLNDEFDLEGVNIKEVRVEVPAEGPQQDPALEAVSKGKTIKTKANGKEKASTSSPLFIMMESEKWTKTLTSFLVKRVSNLSLHFKIREPVPRTPESEELKKKLALYDSMTNQDLKVEGLVTTKLLREHRLIARFQSVDSICSRGLSYANWRLRNKLSSRSPKS</sequence>